<name>A0A1M5ANA4_9BACT</name>
<dbReference type="InterPro" id="IPR000182">
    <property type="entry name" value="GNAT_dom"/>
</dbReference>
<feature type="domain" description="N-acetyltransferase" evidence="1">
    <location>
        <begin position="3"/>
        <end position="186"/>
    </location>
</feature>
<dbReference type="SUPFAM" id="SSF55729">
    <property type="entry name" value="Acyl-CoA N-acyltransferases (Nat)"/>
    <property type="match status" value="1"/>
</dbReference>
<sequence>MSIVIKEVQGKKDLAAFIDLPYRLYKNHPYYIPPLRFDEEATLRKDKNPAFEYCEARYWLAYKGNRVVGRIAGIINKAYIEKWKDRHIRFGWIDFEEDEAIVKALMQQVEEWGRELGMDAVHGPLGFTDLDHEGTLIEGFDQVGTLAALYNYPYYPVLMEKQGYQKHTDWVEYRVKVPQRMDEKLEKIASIVERRLQLKVMRFKKAKELLPYAPAIFDLINTAYSDLYGVVPLTQRQIDYYTKQYFSFIKADFVSLILDKDDKLAAFGITMPSLSKALQRSGGRLFPFGFLHLLQAMRKNNTADLLMVAIRKDLQGKGVNSLLMSETLKSYIRNGIQFAETNHELEDNKKVQSLWEHFDATLHKRRRCYIKQLQ</sequence>
<evidence type="ECO:0000313" key="2">
    <source>
        <dbReference type="EMBL" id="SHF31751.1"/>
    </source>
</evidence>
<dbReference type="RefSeq" id="WP_072835475.1">
    <property type="nucleotide sequence ID" value="NZ_FQUU01000009.1"/>
</dbReference>
<dbReference type="AlphaFoldDB" id="A0A1M5ANA4"/>
<dbReference type="PANTHER" id="PTHR41368:SF1">
    <property type="entry name" value="PROTEIN YGHO"/>
    <property type="match status" value="1"/>
</dbReference>
<protein>
    <recommendedName>
        <fullName evidence="1">N-acetyltransferase domain-containing protein</fullName>
    </recommendedName>
</protein>
<reference evidence="2 3" key="1">
    <citation type="submission" date="2016-11" db="EMBL/GenBank/DDBJ databases">
        <authorList>
            <person name="Jaros S."/>
            <person name="Januszkiewicz K."/>
            <person name="Wedrychowicz H."/>
        </authorList>
    </citation>
    <scope>NUCLEOTIDE SEQUENCE [LARGE SCALE GENOMIC DNA]</scope>
    <source>
        <strain evidence="2 3">DSM 18119</strain>
    </source>
</reference>
<dbReference type="PANTHER" id="PTHR41368">
    <property type="entry name" value="PROTEIN YGHO"/>
    <property type="match status" value="1"/>
</dbReference>
<dbReference type="EMBL" id="FQUU01000009">
    <property type="protein sequence ID" value="SHF31751.1"/>
    <property type="molecule type" value="Genomic_DNA"/>
</dbReference>
<dbReference type="PROSITE" id="PS51186">
    <property type="entry name" value="GNAT"/>
    <property type="match status" value="1"/>
</dbReference>
<keyword evidence="3" id="KW-1185">Reference proteome</keyword>
<gene>
    <name evidence="2" type="ORF">SAMN02745131_02292</name>
</gene>
<dbReference type="OrthoDB" id="9806005at2"/>
<dbReference type="GO" id="GO:0016747">
    <property type="term" value="F:acyltransferase activity, transferring groups other than amino-acyl groups"/>
    <property type="evidence" value="ECO:0007669"/>
    <property type="project" value="InterPro"/>
</dbReference>
<dbReference type="InterPro" id="IPR016181">
    <property type="entry name" value="Acyl_CoA_acyltransferase"/>
</dbReference>
<evidence type="ECO:0000259" key="1">
    <source>
        <dbReference type="PROSITE" id="PS51186"/>
    </source>
</evidence>
<dbReference type="Proteomes" id="UP000184048">
    <property type="component" value="Unassembled WGS sequence"/>
</dbReference>
<dbReference type="Gene3D" id="3.40.630.30">
    <property type="match status" value="1"/>
</dbReference>
<evidence type="ECO:0000313" key="3">
    <source>
        <dbReference type="Proteomes" id="UP000184048"/>
    </source>
</evidence>
<accession>A0A1M5ANA4</accession>
<organism evidence="2 3">
    <name type="scientific">Flavisolibacter ginsengisoli DSM 18119</name>
    <dbReference type="NCBI Taxonomy" id="1121884"/>
    <lineage>
        <taxon>Bacteria</taxon>
        <taxon>Pseudomonadati</taxon>
        <taxon>Bacteroidota</taxon>
        <taxon>Chitinophagia</taxon>
        <taxon>Chitinophagales</taxon>
        <taxon>Chitinophagaceae</taxon>
        <taxon>Flavisolibacter</taxon>
    </lineage>
</organism>
<dbReference type="STRING" id="1121884.SAMN02745131_02292"/>
<proteinExistence type="predicted"/>
<dbReference type="InterPro" id="IPR039968">
    <property type="entry name" value="BcerS-like"/>
</dbReference>